<keyword evidence="2" id="KW-1185">Reference proteome</keyword>
<name>A0A176S4T8_9GAMM</name>
<organism evidence="1 2">
    <name type="scientific">Candidatus Thiomargarita nelsonii</name>
    <dbReference type="NCBI Taxonomy" id="1003181"/>
    <lineage>
        <taxon>Bacteria</taxon>
        <taxon>Pseudomonadati</taxon>
        <taxon>Pseudomonadota</taxon>
        <taxon>Gammaproteobacteria</taxon>
        <taxon>Thiotrichales</taxon>
        <taxon>Thiotrichaceae</taxon>
        <taxon>Thiomargarita</taxon>
    </lineage>
</organism>
<comment type="caution">
    <text evidence="1">The sequence shown here is derived from an EMBL/GenBank/DDBJ whole genome shotgun (WGS) entry which is preliminary data.</text>
</comment>
<protein>
    <submittedName>
        <fullName evidence="1">Uncharacterized protein</fullName>
    </submittedName>
</protein>
<proteinExistence type="predicted"/>
<gene>
    <name evidence="1" type="ORF">THIOM_001222</name>
</gene>
<reference evidence="1 2" key="1">
    <citation type="submission" date="2016-05" db="EMBL/GenBank/DDBJ databases">
        <title>Single-cell genome of chain-forming Candidatus Thiomargarita nelsonii and comparison to other large sulfur-oxidizing bacteria.</title>
        <authorList>
            <person name="Winkel M."/>
            <person name="Salman V."/>
            <person name="Woyke T."/>
            <person name="Schulz-Vogt H."/>
            <person name="Richter M."/>
            <person name="Flood B."/>
            <person name="Bailey J."/>
            <person name="Amann R."/>
            <person name="Mussmann M."/>
        </authorList>
    </citation>
    <scope>NUCLEOTIDE SEQUENCE [LARGE SCALE GENOMIC DNA]</scope>
    <source>
        <strain evidence="1 2">THI036</strain>
    </source>
</reference>
<evidence type="ECO:0000313" key="1">
    <source>
        <dbReference type="EMBL" id="OAD22954.1"/>
    </source>
</evidence>
<evidence type="ECO:0000313" key="2">
    <source>
        <dbReference type="Proteomes" id="UP000076962"/>
    </source>
</evidence>
<accession>A0A176S4T8</accession>
<dbReference type="Proteomes" id="UP000076962">
    <property type="component" value="Unassembled WGS sequence"/>
</dbReference>
<sequence>MEYDLSVINAEQTFFHPASKVSQIMKLVGLKYDKHLSEVERITSHITFDDIVDVIMSDDKRCESFKSFCDDLIEY</sequence>
<dbReference type="AlphaFoldDB" id="A0A176S4T8"/>
<dbReference type="EMBL" id="LUTY01000636">
    <property type="protein sequence ID" value="OAD22954.1"/>
    <property type="molecule type" value="Genomic_DNA"/>
</dbReference>